<evidence type="ECO:0000313" key="6">
    <source>
        <dbReference type="EMBL" id="PCG68238.1"/>
    </source>
</evidence>
<dbReference type="InterPro" id="IPR036024">
    <property type="entry name" value="Somatomedin_B-like_dom_sf"/>
</dbReference>
<dbReference type="SUPFAM" id="SSF82895">
    <property type="entry name" value="TSP-1 type 1 repeat"/>
    <property type="match status" value="2"/>
</dbReference>
<dbReference type="PROSITE" id="PS50958">
    <property type="entry name" value="SMB_2"/>
    <property type="match status" value="1"/>
</dbReference>
<dbReference type="InterPro" id="IPR001212">
    <property type="entry name" value="Somatomedin_B_dom"/>
</dbReference>
<evidence type="ECO:0000259" key="5">
    <source>
        <dbReference type="PROSITE" id="PS50958"/>
    </source>
</evidence>
<dbReference type="Pfam" id="PF25031">
    <property type="entry name" value="SBSPON_C"/>
    <property type="match status" value="1"/>
</dbReference>
<dbReference type="AlphaFoldDB" id="A0A2A4J980"/>
<name>A0A2A4J980_HELVI</name>
<comment type="caution">
    <text evidence="6">The sequence shown here is derived from an EMBL/GenBank/DDBJ whole genome shotgun (WGS) entry which is preliminary data.</text>
</comment>
<dbReference type="InterPro" id="IPR000884">
    <property type="entry name" value="TSP1_rpt"/>
</dbReference>
<dbReference type="SMART" id="SM00209">
    <property type="entry name" value="TSP1"/>
    <property type="match status" value="2"/>
</dbReference>
<dbReference type="FunFam" id="2.20.100.10:FF:000134">
    <property type="entry name" value="Uncharacterized protein"/>
    <property type="match status" value="2"/>
</dbReference>
<dbReference type="InterPro" id="IPR044004">
    <property type="entry name" value="TSP1_spondin_dom"/>
</dbReference>
<keyword evidence="2" id="KW-1015">Disulfide bond</keyword>
<organism evidence="6">
    <name type="scientific">Heliothis virescens</name>
    <name type="common">Tobacco budworm moth</name>
    <dbReference type="NCBI Taxonomy" id="7102"/>
    <lineage>
        <taxon>Eukaryota</taxon>
        <taxon>Metazoa</taxon>
        <taxon>Ecdysozoa</taxon>
        <taxon>Arthropoda</taxon>
        <taxon>Hexapoda</taxon>
        <taxon>Insecta</taxon>
        <taxon>Pterygota</taxon>
        <taxon>Neoptera</taxon>
        <taxon>Endopterygota</taxon>
        <taxon>Lepidoptera</taxon>
        <taxon>Glossata</taxon>
        <taxon>Ditrysia</taxon>
        <taxon>Noctuoidea</taxon>
        <taxon>Noctuidae</taxon>
        <taxon>Heliothinae</taxon>
        <taxon>Heliothis</taxon>
    </lineage>
</organism>
<protein>
    <recommendedName>
        <fullName evidence="5">SMB domain-containing protein</fullName>
    </recommendedName>
</protein>
<reference evidence="6" key="1">
    <citation type="submission" date="2017-09" db="EMBL/GenBank/DDBJ databases">
        <title>Contemporary evolution of a Lepidopteran species, Heliothis virescens, in response to modern agricultural practices.</title>
        <authorList>
            <person name="Fritz M.L."/>
            <person name="Deyonke A.M."/>
            <person name="Papanicolaou A."/>
            <person name="Micinski S."/>
            <person name="Westbrook J."/>
            <person name="Gould F."/>
        </authorList>
    </citation>
    <scope>NUCLEOTIDE SEQUENCE [LARGE SCALE GENOMIC DNA]</scope>
    <source>
        <strain evidence="6">HvINT-</strain>
        <tissue evidence="6">Whole body</tissue>
    </source>
</reference>
<keyword evidence="3" id="KW-0325">Glycoprotein</keyword>
<dbReference type="PANTHER" id="PTHR20920:SF5">
    <property type="entry name" value="SMB DOMAIN-CONTAINING PROTEIN"/>
    <property type="match status" value="1"/>
</dbReference>
<dbReference type="InterPro" id="IPR056801">
    <property type="entry name" value="SBSPON_C"/>
</dbReference>
<accession>A0A2A4J980</accession>
<dbReference type="Gene3D" id="4.10.410.20">
    <property type="match status" value="1"/>
</dbReference>
<dbReference type="Gene3D" id="2.20.100.10">
    <property type="entry name" value="Thrombospondin type-1 (TSP1) repeat"/>
    <property type="match status" value="2"/>
</dbReference>
<dbReference type="Pfam" id="PF19028">
    <property type="entry name" value="TSP1_spondin"/>
    <property type="match status" value="2"/>
</dbReference>
<feature type="signal peptide" evidence="4">
    <location>
        <begin position="1"/>
        <end position="20"/>
    </location>
</feature>
<keyword evidence="1 4" id="KW-0732">Signal</keyword>
<dbReference type="PROSITE" id="PS00524">
    <property type="entry name" value="SMB_1"/>
    <property type="match status" value="1"/>
</dbReference>
<feature type="domain" description="SMB" evidence="5">
    <location>
        <begin position="33"/>
        <end position="80"/>
    </location>
</feature>
<evidence type="ECO:0000256" key="4">
    <source>
        <dbReference type="SAM" id="SignalP"/>
    </source>
</evidence>
<evidence type="ECO:0000256" key="1">
    <source>
        <dbReference type="ARBA" id="ARBA00022729"/>
    </source>
</evidence>
<dbReference type="PROSITE" id="PS50092">
    <property type="entry name" value="TSP1"/>
    <property type="match status" value="2"/>
</dbReference>
<dbReference type="STRING" id="7102.A0A2A4J980"/>
<dbReference type="PANTHER" id="PTHR20920">
    <property type="entry name" value="RPE-SPONDIN"/>
    <property type="match status" value="1"/>
</dbReference>
<evidence type="ECO:0000256" key="3">
    <source>
        <dbReference type="ARBA" id="ARBA00023180"/>
    </source>
</evidence>
<evidence type="ECO:0000256" key="2">
    <source>
        <dbReference type="ARBA" id="ARBA00023157"/>
    </source>
</evidence>
<dbReference type="SUPFAM" id="SSF90188">
    <property type="entry name" value="Somatomedin B domain"/>
    <property type="match status" value="1"/>
</dbReference>
<dbReference type="Pfam" id="PF01033">
    <property type="entry name" value="Somatomedin_B"/>
    <property type="match status" value="1"/>
</dbReference>
<gene>
    <name evidence="6" type="ORF">B5V51_5444</name>
</gene>
<sequence>MLRYWLCFASAVCLAGHCGANYCRDANLCCPGRDSSCVIQKAHQNAIIEDLTDKPCYCDHACLKLGDCCPDFRETCGVIDCVVSGWGPWSECDTNCGSGSMVRSRRVAQAPAHGGKHCPSLVQRRACQEHRGCSADSDVPLRDETAMLLPGGLSVSRHSNDTVDIRKNLRLRNPDDPESNSHRDKYLVQKLALNPVIDCVVSGWGPWSECDTNCGSGSMVRSRRVAQAPAHGGKHCPSLVQRRACQEHRGCSADSDVPLRDETAMLLPGGLSVSRHSNDTVDIRKNLRLRNPDDPESNSHREYCAQFEVTKVSKACHTDSDYKALREGATVCVLCETAALRRDLKWRCSGHGVPGHATRFYALVAPHCHGKWVKAPQNPDKRSDCCANPNFIFV</sequence>
<dbReference type="EMBL" id="NWSH01002463">
    <property type="protein sequence ID" value="PCG68238.1"/>
    <property type="molecule type" value="Genomic_DNA"/>
</dbReference>
<dbReference type="InterPro" id="IPR039942">
    <property type="entry name" value="SBSPO"/>
</dbReference>
<feature type="chain" id="PRO_5013105169" description="SMB domain-containing protein" evidence="4">
    <location>
        <begin position="21"/>
        <end position="394"/>
    </location>
</feature>
<proteinExistence type="predicted"/>
<dbReference type="InterPro" id="IPR036383">
    <property type="entry name" value="TSP1_rpt_sf"/>
</dbReference>